<feature type="non-terminal residue" evidence="3">
    <location>
        <position position="65"/>
    </location>
</feature>
<sequence>MGVLIPRNTTIPVKKTEQYITVEDNQPSVIIKVYEGERTRASDNNLLGSFRLSGLPPAPRGHPIE</sequence>
<keyword evidence="2" id="KW-0067">ATP-binding</keyword>
<dbReference type="Proteomes" id="UP000265520">
    <property type="component" value="Unassembled WGS sequence"/>
</dbReference>
<accession>A0A392SEH5</accession>
<dbReference type="InterPro" id="IPR013126">
    <property type="entry name" value="Hsp_70_fam"/>
</dbReference>
<keyword evidence="4" id="KW-1185">Reference proteome</keyword>
<name>A0A392SEH5_9FABA</name>
<dbReference type="EMBL" id="LXQA010371198">
    <property type="protein sequence ID" value="MCI47343.1"/>
    <property type="molecule type" value="Genomic_DNA"/>
</dbReference>
<dbReference type="Pfam" id="PF00012">
    <property type="entry name" value="HSP70"/>
    <property type="match status" value="1"/>
</dbReference>
<evidence type="ECO:0000256" key="1">
    <source>
        <dbReference type="ARBA" id="ARBA00022741"/>
    </source>
</evidence>
<evidence type="ECO:0000313" key="3">
    <source>
        <dbReference type="EMBL" id="MCI47343.1"/>
    </source>
</evidence>
<organism evidence="3 4">
    <name type="scientific">Trifolium medium</name>
    <dbReference type="NCBI Taxonomy" id="97028"/>
    <lineage>
        <taxon>Eukaryota</taxon>
        <taxon>Viridiplantae</taxon>
        <taxon>Streptophyta</taxon>
        <taxon>Embryophyta</taxon>
        <taxon>Tracheophyta</taxon>
        <taxon>Spermatophyta</taxon>
        <taxon>Magnoliopsida</taxon>
        <taxon>eudicotyledons</taxon>
        <taxon>Gunneridae</taxon>
        <taxon>Pentapetalae</taxon>
        <taxon>rosids</taxon>
        <taxon>fabids</taxon>
        <taxon>Fabales</taxon>
        <taxon>Fabaceae</taxon>
        <taxon>Papilionoideae</taxon>
        <taxon>50 kb inversion clade</taxon>
        <taxon>NPAAA clade</taxon>
        <taxon>Hologalegina</taxon>
        <taxon>IRL clade</taxon>
        <taxon>Trifolieae</taxon>
        <taxon>Trifolium</taxon>
    </lineage>
</organism>
<evidence type="ECO:0000313" key="4">
    <source>
        <dbReference type="Proteomes" id="UP000265520"/>
    </source>
</evidence>
<protein>
    <submittedName>
        <fullName evidence="3">Heat-shock protein</fullName>
    </submittedName>
</protein>
<dbReference type="SUPFAM" id="SSF100920">
    <property type="entry name" value="Heat shock protein 70kD (HSP70), peptide-binding domain"/>
    <property type="match status" value="1"/>
</dbReference>
<dbReference type="GO" id="GO:0140662">
    <property type="term" value="F:ATP-dependent protein folding chaperone"/>
    <property type="evidence" value="ECO:0007669"/>
    <property type="project" value="InterPro"/>
</dbReference>
<comment type="caution">
    <text evidence="3">The sequence shown here is derived from an EMBL/GenBank/DDBJ whole genome shotgun (WGS) entry which is preliminary data.</text>
</comment>
<evidence type="ECO:0000256" key="2">
    <source>
        <dbReference type="ARBA" id="ARBA00022840"/>
    </source>
</evidence>
<keyword evidence="1" id="KW-0547">Nucleotide-binding</keyword>
<dbReference type="InterPro" id="IPR029047">
    <property type="entry name" value="HSP70_peptide-bd_sf"/>
</dbReference>
<proteinExistence type="predicted"/>
<dbReference type="AlphaFoldDB" id="A0A392SEH5"/>
<dbReference type="GO" id="GO:0005524">
    <property type="term" value="F:ATP binding"/>
    <property type="evidence" value="ECO:0007669"/>
    <property type="project" value="UniProtKB-KW"/>
</dbReference>
<dbReference type="Gene3D" id="2.60.34.10">
    <property type="entry name" value="Substrate Binding Domain Of DNAk, Chain A, domain 1"/>
    <property type="match status" value="1"/>
</dbReference>
<dbReference type="PANTHER" id="PTHR19375">
    <property type="entry name" value="HEAT SHOCK PROTEIN 70KDA"/>
    <property type="match status" value="1"/>
</dbReference>
<reference evidence="3 4" key="1">
    <citation type="journal article" date="2018" name="Front. Plant Sci.">
        <title>Red Clover (Trifolium pratense) and Zigzag Clover (T. medium) - A Picture of Genomic Similarities and Differences.</title>
        <authorList>
            <person name="Dluhosova J."/>
            <person name="Istvanek J."/>
            <person name="Nedelnik J."/>
            <person name="Repkova J."/>
        </authorList>
    </citation>
    <scope>NUCLEOTIDE SEQUENCE [LARGE SCALE GENOMIC DNA]</scope>
    <source>
        <strain evidence="4">cv. 10/8</strain>
        <tissue evidence="3">Leaf</tissue>
    </source>
</reference>